<comment type="similarity">
    <text evidence="2 10">Belongs to the type IA topoisomerase family.</text>
</comment>
<accession>A0A0G1XX22</accession>
<dbReference type="CDD" id="cd00186">
    <property type="entry name" value="TOP1Ac"/>
    <property type="match status" value="1"/>
</dbReference>
<dbReference type="EC" id="5.6.2.1" evidence="10"/>
<sequence length="733" mass="81647">MKLVIVESPAKAKTIEKYLKEIDGSGNFAVRASVGHVRDLPKSNKKAIDIEAGFVPHYEVVPGKQKVLHELREEAKKADEVILATDPDREGEAIAWHIKEELGLKKPERIVFYEITPEAIKDALANPRNIDEHLRLAQEARRVLDRLVGYDLSGLIWKKVRYGLSAGRVQSPALRILMEREREIRAFSPEIFFVITANTRTHQDSTLMLTCVEEPRAKEGAEGIITAVKKDGLTVADVAEQEQKRSSRPPFTTSTLQQAASSRLGYAPARTMQIAQRLYEAGHITYMRTDSVNIATPARAAMLAHAEKKFGKAYAAAHVFETKSKIAQEAHEAIRPTHIEKETIMGTPEQKKLYELIWRRSIASQMADARVLKTKIVARVPLTSEVPDFTATGSRVLFDGWLKADPAARGEDVELPEVTRNEKLKIADISAEEKQTTPPPRYTEAGLIKELEKRGIGRPSTYASIMKTLADRGYAVKSGRSLVPTDTGDVVSTFLEKNFPAYISDTFTAEMENELDEIAGGKREYVKTLSDFYSPFQKDVAAKDKTIGKLTDLGPTPKEFSCPICGAPMVYKLSRRGKFMSCSRFPDCTGARTESGDVLSSEPAKPIGNHPDTGELIYVLSGRFGPYVQEGEASKNKKTKPKRASIPKDKNPEEVSVEDAVKYLSLPRILGNHPDTGEPITANVGRFGPYIVHQKDFRSLKTDSVYDVMLPRALEILKEEKKRRGFARKKKGE</sequence>
<evidence type="ECO:0000256" key="9">
    <source>
        <dbReference type="ARBA" id="ARBA00023235"/>
    </source>
</evidence>
<dbReference type="EMBL" id="LCRO01000004">
    <property type="protein sequence ID" value="KKW35708.1"/>
    <property type="molecule type" value="Genomic_DNA"/>
</dbReference>
<keyword evidence="3" id="KW-0479">Metal-binding</keyword>
<evidence type="ECO:0000256" key="3">
    <source>
        <dbReference type="ARBA" id="ARBA00022723"/>
    </source>
</evidence>
<dbReference type="Gene3D" id="3.40.50.140">
    <property type="match status" value="1"/>
</dbReference>
<dbReference type="InterPro" id="IPR013825">
    <property type="entry name" value="Topo_IA_cen_sub2"/>
</dbReference>
<dbReference type="SMART" id="SM00493">
    <property type="entry name" value="TOPRIM"/>
    <property type="match status" value="1"/>
</dbReference>
<reference evidence="14 15" key="1">
    <citation type="journal article" date="2015" name="Nature">
        <title>rRNA introns, odd ribosomes, and small enigmatic genomes across a large radiation of phyla.</title>
        <authorList>
            <person name="Brown C.T."/>
            <person name="Hug L.A."/>
            <person name="Thomas B.C."/>
            <person name="Sharon I."/>
            <person name="Castelle C.J."/>
            <person name="Singh A."/>
            <person name="Wilkins M.J."/>
            <person name="Williams K.H."/>
            <person name="Banfield J.F."/>
        </authorList>
    </citation>
    <scope>NUCLEOTIDE SEQUENCE [LARGE SCALE GENOMIC DNA]</scope>
</reference>
<dbReference type="InterPro" id="IPR013498">
    <property type="entry name" value="Topo_IA_Znf"/>
</dbReference>
<evidence type="ECO:0000256" key="10">
    <source>
        <dbReference type="HAMAP-Rule" id="MF_00952"/>
    </source>
</evidence>
<dbReference type="CDD" id="cd03363">
    <property type="entry name" value="TOPRIM_TopoIA_TopoI"/>
    <property type="match status" value="1"/>
</dbReference>
<dbReference type="InterPro" id="IPR005733">
    <property type="entry name" value="TopoI_bac-type"/>
</dbReference>
<evidence type="ECO:0000313" key="15">
    <source>
        <dbReference type="Proteomes" id="UP000034740"/>
    </source>
</evidence>
<dbReference type="PROSITE" id="PS50880">
    <property type="entry name" value="TOPRIM"/>
    <property type="match status" value="1"/>
</dbReference>
<dbReference type="AlphaFoldDB" id="A0A0G1XX22"/>
<dbReference type="PANTHER" id="PTHR42785">
    <property type="entry name" value="DNA TOPOISOMERASE, TYPE IA, CORE"/>
    <property type="match status" value="1"/>
</dbReference>
<evidence type="ECO:0000256" key="11">
    <source>
        <dbReference type="SAM" id="MobiDB-lite"/>
    </source>
</evidence>
<feature type="region of interest" description="Interaction with DNA" evidence="10">
    <location>
        <begin position="165"/>
        <end position="170"/>
    </location>
</feature>
<evidence type="ECO:0000259" key="13">
    <source>
        <dbReference type="PROSITE" id="PS52039"/>
    </source>
</evidence>
<dbReference type="GO" id="GO:0008270">
    <property type="term" value="F:zinc ion binding"/>
    <property type="evidence" value="ECO:0007669"/>
    <property type="project" value="UniProtKB-KW"/>
</dbReference>
<feature type="domain" description="Toprim" evidence="12">
    <location>
        <begin position="1"/>
        <end position="117"/>
    </location>
</feature>
<evidence type="ECO:0000313" key="14">
    <source>
        <dbReference type="EMBL" id="KKW35708.1"/>
    </source>
</evidence>
<organism evidence="14 15">
    <name type="scientific">Candidatus Adlerbacteria bacterium GW2011_GWA1_54_10</name>
    <dbReference type="NCBI Taxonomy" id="1618605"/>
    <lineage>
        <taxon>Bacteria</taxon>
        <taxon>Candidatus Adleribacteriota</taxon>
    </lineage>
</organism>
<feature type="site" description="Interaction with DNA" evidence="10">
    <location>
        <position position="145"/>
    </location>
</feature>
<dbReference type="PRINTS" id="PR00417">
    <property type="entry name" value="PRTPISMRASEI"/>
</dbReference>
<dbReference type="InterPro" id="IPR013497">
    <property type="entry name" value="Topo_IA_cen"/>
</dbReference>
<feature type="site" description="Interaction with DNA" evidence="10">
    <location>
        <position position="142"/>
    </location>
</feature>
<dbReference type="Gene3D" id="3.30.65.10">
    <property type="entry name" value="Bacterial Topoisomerase I, domain 1"/>
    <property type="match status" value="1"/>
</dbReference>
<keyword evidence="8 10" id="KW-0238">DNA-binding</keyword>
<dbReference type="Pfam" id="PF01396">
    <property type="entry name" value="Zn_ribbon_Top1"/>
    <property type="match status" value="1"/>
</dbReference>
<evidence type="ECO:0000256" key="2">
    <source>
        <dbReference type="ARBA" id="ARBA00009446"/>
    </source>
</evidence>
<dbReference type="PROSITE" id="PS00396">
    <property type="entry name" value="TOPO_IA_1"/>
    <property type="match status" value="1"/>
</dbReference>
<feature type="site" description="Interaction with DNA" evidence="10">
    <location>
        <position position="150"/>
    </location>
</feature>
<dbReference type="Proteomes" id="UP000034740">
    <property type="component" value="Unassembled WGS sequence"/>
</dbReference>
<comment type="subunit">
    <text evidence="10">Monomer.</text>
</comment>
<feature type="compositionally biased region" description="Basic residues" evidence="11">
    <location>
        <begin position="636"/>
        <end position="645"/>
    </location>
</feature>
<evidence type="ECO:0000256" key="8">
    <source>
        <dbReference type="ARBA" id="ARBA00023125"/>
    </source>
</evidence>
<feature type="domain" description="Topo IA-type catalytic" evidence="13">
    <location>
        <begin position="131"/>
        <end position="541"/>
    </location>
</feature>
<dbReference type="Gene3D" id="1.10.460.10">
    <property type="entry name" value="Topoisomerase I, domain 2"/>
    <property type="match status" value="1"/>
</dbReference>
<evidence type="ECO:0000256" key="1">
    <source>
        <dbReference type="ARBA" id="ARBA00000213"/>
    </source>
</evidence>
<dbReference type="Pfam" id="PF01131">
    <property type="entry name" value="Topoisom_bac"/>
    <property type="match status" value="1"/>
</dbReference>
<dbReference type="InterPro" id="IPR025589">
    <property type="entry name" value="Toprim_C_rpt"/>
</dbReference>
<dbReference type="InterPro" id="IPR013824">
    <property type="entry name" value="Topo_IA_cen_sub1"/>
</dbReference>
<feature type="site" description="Interaction with DNA" evidence="10">
    <location>
        <position position="157"/>
    </location>
</feature>
<dbReference type="InterPro" id="IPR003601">
    <property type="entry name" value="Topo_IA_2"/>
</dbReference>
<dbReference type="InterPro" id="IPR000380">
    <property type="entry name" value="Topo_IA"/>
</dbReference>
<dbReference type="InterPro" id="IPR003602">
    <property type="entry name" value="Topo_IA_DNA-bd_dom"/>
</dbReference>
<dbReference type="InterPro" id="IPR034149">
    <property type="entry name" value="TOPRIM_TopoI"/>
</dbReference>
<dbReference type="GO" id="GO:0005694">
    <property type="term" value="C:chromosome"/>
    <property type="evidence" value="ECO:0007669"/>
    <property type="project" value="InterPro"/>
</dbReference>
<keyword evidence="7 10" id="KW-0799">Topoisomerase</keyword>
<dbReference type="SMART" id="SM00437">
    <property type="entry name" value="TOP1Ac"/>
    <property type="match status" value="1"/>
</dbReference>
<comment type="caution">
    <text evidence="14">The sequence shown here is derived from an EMBL/GenBank/DDBJ whole genome shotgun (WGS) entry which is preliminary data.</text>
</comment>
<dbReference type="InterPro" id="IPR023406">
    <property type="entry name" value="Topo_IA_AS"/>
</dbReference>
<dbReference type="SUPFAM" id="SSF56712">
    <property type="entry name" value="Prokaryotic type I DNA topoisomerase"/>
    <property type="match status" value="1"/>
</dbReference>
<dbReference type="Gene3D" id="2.70.20.10">
    <property type="entry name" value="Topoisomerase I, domain 3"/>
    <property type="match status" value="1"/>
</dbReference>
<dbReference type="InterPro" id="IPR006171">
    <property type="entry name" value="TOPRIM_dom"/>
</dbReference>
<feature type="site" description="Interaction with DNA" evidence="10">
    <location>
        <position position="141"/>
    </location>
</feature>
<comment type="catalytic activity">
    <reaction evidence="1 10">
        <text>ATP-independent breakage of single-stranded DNA, followed by passage and rejoining.</text>
        <dbReference type="EC" id="5.6.2.1"/>
    </reaction>
</comment>
<dbReference type="GO" id="GO:0003917">
    <property type="term" value="F:DNA topoisomerase type I (single strand cut, ATP-independent) activity"/>
    <property type="evidence" value="ECO:0007669"/>
    <property type="project" value="UniProtKB-UniRule"/>
</dbReference>
<evidence type="ECO:0000256" key="6">
    <source>
        <dbReference type="ARBA" id="ARBA00022842"/>
    </source>
</evidence>
<dbReference type="PROSITE" id="PS52039">
    <property type="entry name" value="TOPO_IA_2"/>
    <property type="match status" value="1"/>
</dbReference>
<dbReference type="GO" id="GO:0003677">
    <property type="term" value="F:DNA binding"/>
    <property type="evidence" value="ECO:0007669"/>
    <property type="project" value="UniProtKB-KW"/>
</dbReference>
<dbReference type="NCBIfam" id="TIGR01051">
    <property type="entry name" value="topA_bact"/>
    <property type="match status" value="1"/>
</dbReference>
<gene>
    <name evidence="10" type="primary">topA</name>
    <name evidence="14" type="ORF">UY83_C0004G0032</name>
</gene>
<name>A0A0G1XX22_9BACT</name>
<keyword evidence="5" id="KW-0862">Zinc</keyword>
<protein>
    <recommendedName>
        <fullName evidence="10">DNA topoisomerase 1</fullName>
        <ecNumber evidence="10">5.6.2.1</ecNumber>
    </recommendedName>
    <alternativeName>
        <fullName evidence="10">DNA topoisomerase I</fullName>
    </alternativeName>
</protein>
<dbReference type="InterPro" id="IPR013826">
    <property type="entry name" value="Topo_IA_cen_sub3"/>
</dbReference>
<feature type="site" description="Interaction with DNA" evidence="10">
    <location>
        <position position="472"/>
    </location>
</feature>
<dbReference type="GO" id="GO:0006265">
    <property type="term" value="P:DNA topological change"/>
    <property type="evidence" value="ECO:0007669"/>
    <property type="project" value="UniProtKB-UniRule"/>
</dbReference>
<comment type="function">
    <text evidence="10">Releases the supercoiling and torsional tension of DNA, which is introduced during the DNA replication and transcription, by transiently cleaving and rejoining one strand of the DNA duplex. Introduces a single-strand break via transesterification at a target site in duplex DNA. The scissile phosphodiester is attacked by the catalytic tyrosine of the enzyme, resulting in the formation of a DNA-(5'-phosphotyrosyl)-enzyme intermediate and the expulsion of a 3'-OH DNA strand. The free DNA strand then undergoes passage around the unbroken strand, thus removing DNA supercoils. Finally, in the religation step, the DNA 3'-OH attacks the covalent intermediate to expel the active-site tyrosine and restore the DNA phosphodiester backbone.</text>
</comment>
<dbReference type="Pfam" id="PF01751">
    <property type="entry name" value="Toprim"/>
    <property type="match status" value="1"/>
</dbReference>
<keyword evidence="4" id="KW-0863">Zinc-finger</keyword>
<feature type="region of interest" description="Disordered" evidence="11">
    <location>
        <begin position="630"/>
        <end position="653"/>
    </location>
</feature>
<dbReference type="PATRIC" id="fig|1618605.3.peg.353"/>
<evidence type="ECO:0000256" key="4">
    <source>
        <dbReference type="ARBA" id="ARBA00022771"/>
    </source>
</evidence>
<feature type="active site" description="O-(5'-phospho-DNA)-tyrosine intermediate" evidence="10">
    <location>
        <position position="286"/>
    </location>
</feature>
<feature type="site" description="Interaction with DNA" evidence="10">
    <location>
        <position position="288"/>
    </location>
</feature>
<proteinExistence type="inferred from homology"/>
<dbReference type="Pfam" id="PF13368">
    <property type="entry name" value="Toprim_C_rpt"/>
    <property type="match status" value="2"/>
</dbReference>
<feature type="site" description="Interaction with DNA" evidence="10">
    <location>
        <position position="36"/>
    </location>
</feature>
<dbReference type="SMART" id="SM00436">
    <property type="entry name" value="TOP1Bc"/>
    <property type="match status" value="1"/>
</dbReference>
<dbReference type="PANTHER" id="PTHR42785:SF1">
    <property type="entry name" value="DNA TOPOISOMERASE"/>
    <property type="match status" value="1"/>
</dbReference>
<evidence type="ECO:0000256" key="5">
    <source>
        <dbReference type="ARBA" id="ARBA00022833"/>
    </source>
</evidence>
<dbReference type="InterPro" id="IPR023405">
    <property type="entry name" value="Topo_IA_core_domain"/>
</dbReference>
<dbReference type="Gene3D" id="1.10.290.10">
    <property type="entry name" value="Topoisomerase I, domain 4"/>
    <property type="match status" value="1"/>
</dbReference>
<keyword evidence="9 10" id="KW-0413">Isomerase</keyword>
<keyword evidence="6" id="KW-0460">Magnesium</keyword>
<evidence type="ECO:0000256" key="7">
    <source>
        <dbReference type="ARBA" id="ARBA00023029"/>
    </source>
</evidence>
<dbReference type="HAMAP" id="MF_00952">
    <property type="entry name" value="Topoisom_1_prok"/>
    <property type="match status" value="1"/>
</dbReference>
<evidence type="ECO:0000259" key="12">
    <source>
        <dbReference type="PROSITE" id="PS50880"/>
    </source>
</evidence>
<dbReference type="InterPro" id="IPR028612">
    <property type="entry name" value="Topoisom_1_IA"/>
</dbReference>